<feature type="non-terminal residue" evidence="1">
    <location>
        <position position="1"/>
    </location>
</feature>
<dbReference type="EMBL" id="ADZX01000671">
    <property type="protein sequence ID" value="EFK95753.1"/>
    <property type="molecule type" value="Genomic_DNA"/>
</dbReference>
<reference evidence="1" key="1">
    <citation type="submission" date="2010-07" db="EMBL/GenBank/DDBJ databases">
        <authorList>
            <consortium name="CONSOLIDER consortium CSD2007-00005"/>
            <person name="Guazzaroni M.-E."/>
            <person name="Richter M."/>
            <person name="Garcia-Salamanca A."/>
            <person name="Yarza P."/>
            <person name="Ferrer M."/>
        </authorList>
    </citation>
    <scope>NUCLEOTIDE SEQUENCE</scope>
</reference>
<sequence>GGIHDFMGEIETFDGPKEGYEPPTLHEHPNGLGWIRIKNPCLVKTVEQKNAVGELISKLGGPQCVYKNYVDIYIPRGESMIEIRELDEEGGLYEAYNKQLNQPKIKNIVVPGMKGYFNPPPPKQ</sequence>
<proteinExistence type="predicted"/>
<dbReference type="AlphaFoldDB" id="D9PL10"/>
<accession>D9PL10</accession>
<reference evidence="1" key="2">
    <citation type="journal article" date="2011" name="Microb. Ecol.">
        <title>Taxonomic and Functional Metagenomic Profiling of the Microbial Community in the Anoxic Sediment of a Sub-saline Shallow Lake (Laguna de Carrizo, Central Spain).</title>
        <authorList>
            <person name="Ferrer M."/>
            <person name="Guazzaroni M.E."/>
            <person name="Richter M."/>
            <person name="Garcia-Salamanca A."/>
            <person name="Yarza P."/>
            <person name="Suarez-Suarez A."/>
            <person name="Solano J."/>
            <person name="Alcaide M."/>
            <person name="van Dillewijn P."/>
            <person name="Molina-Henares M.A."/>
            <person name="Lopez-Cortes N."/>
            <person name="Al-Ramahi Y."/>
            <person name="Guerrero C."/>
            <person name="Acosta A."/>
            <person name="de Eugenio L.I."/>
            <person name="Martinez V."/>
            <person name="Marques S."/>
            <person name="Rojo F."/>
            <person name="Santero E."/>
            <person name="Genilloud O."/>
            <person name="Perez-Perez J."/>
            <person name="Rossello-Mora R."/>
            <person name="Ramos J.L."/>
        </authorList>
    </citation>
    <scope>NUCLEOTIDE SEQUENCE</scope>
</reference>
<evidence type="ECO:0000313" key="1">
    <source>
        <dbReference type="EMBL" id="EFK95753.1"/>
    </source>
</evidence>
<organism evidence="1">
    <name type="scientific">sediment metagenome</name>
    <dbReference type="NCBI Taxonomy" id="749907"/>
    <lineage>
        <taxon>unclassified sequences</taxon>
        <taxon>metagenomes</taxon>
        <taxon>ecological metagenomes</taxon>
    </lineage>
</organism>
<name>D9PL10_9ZZZZ</name>
<gene>
    <name evidence="1" type="ORF">LDC_2233</name>
</gene>
<comment type="caution">
    <text evidence="1">The sequence shown here is derived from an EMBL/GenBank/DDBJ whole genome shotgun (WGS) entry which is preliminary data.</text>
</comment>
<protein>
    <submittedName>
        <fullName evidence="1">Uncharacterized protein</fullName>
    </submittedName>
</protein>